<dbReference type="Proteomes" id="UP000218263">
    <property type="component" value="Chromosome"/>
</dbReference>
<name>A0A0X8X0L8_9SPHI</name>
<dbReference type="EMBL" id="AP017313">
    <property type="protein sequence ID" value="BAU53624.1"/>
    <property type="molecule type" value="Genomic_DNA"/>
</dbReference>
<accession>A0A0X8X0L8</accession>
<keyword evidence="2" id="KW-1185">Reference proteome</keyword>
<protein>
    <submittedName>
        <fullName evidence="1">Uncharacterized protein</fullName>
    </submittedName>
</protein>
<organism evidence="1 2">
    <name type="scientific">Mucilaginibacter gotjawali</name>
    <dbReference type="NCBI Taxonomy" id="1550579"/>
    <lineage>
        <taxon>Bacteria</taxon>
        <taxon>Pseudomonadati</taxon>
        <taxon>Bacteroidota</taxon>
        <taxon>Sphingobacteriia</taxon>
        <taxon>Sphingobacteriales</taxon>
        <taxon>Sphingobacteriaceae</taxon>
        <taxon>Mucilaginibacter</taxon>
    </lineage>
</organism>
<sequence>MESIVINPKTKDEAKLITDLLAKMNIASKIITEEEKEDMGLLAMMKEVDRSDKVSYEEVIKKT</sequence>
<dbReference type="AlphaFoldDB" id="A0A0X8X0L8"/>
<dbReference type="RefSeq" id="WP_096351266.1">
    <property type="nucleotide sequence ID" value="NZ_AP017313.1"/>
</dbReference>
<evidence type="ECO:0000313" key="2">
    <source>
        <dbReference type="Proteomes" id="UP000218263"/>
    </source>
</evidence>
<proteinExistence type="predicted"/>
<dbReference type="KEGG" id="mgot:MgSA37_01793"/>
<gene>
    <name evidence="1" type="ORF">MgSA37_01793</name>
</gene>
<reference evidence="1 2" key="1">
    <citation type="submission" date="2015-12" db="EMBL/GenBank/DDBJ databases">
        <title>Genome sequence of Mucilaginibacter gotjawali.</title>
        <authorList>
            <person name="Lee J.S."/>
            <person name="Lee K.C."/>
            <person name="Kim K.K."/>
            <person name="Lee B.W."/>
        </authorList>
    </citation>
    <scope>NUCLEOTIDE SEQUENCE [LARGE SCALE GENOMIC DNA]</scope>
    <source>
        <strain evidence="1 2">SA3-7</strain>
    </source>
</reference>
<dbReference type="OrthoDB" id="826875at2"/>
<evidence type="ECO:0000313" key="1">
    <source>
        <dbReference type="EMBL" id="BAU53624.1"/>
    </source>
</evidence>